<sequence length="86" mass="9497">MNLLEIMAFMAENNLDIARSDSFVEGKSVKQGANITMGASMKDLINIQMGKVTPVLFLLNNEQYKLLSSGNTDLELLKTKATCLKE</sequence>
<dbReference type="Proteomes" id="UP000316437">
    <property type="component" value="Unassembled WGS sequence"/>
</dbReference>
<evidence type="ECO:0000313" key="1">
    <source>
        <dbReference type="EMBL" id="TQM18311.1"/>
    </source>
</evidence>
<dbReference type="AlphaFoldDB" id="A0A543E9N5"/>
<accession>A0A543E9N5</accession>
<organism evidence="1 2">
    <name type="scientific">Chryseobacterium aquifrigidense</name>
    <dbReference type="NCBI Taxonomy" id="558021"/>
    <lineage>
        <taxon>Bacteria</taxon>
        <taxon>Pseudomonadati</taxon>
        <taxon>Bacteroidota</taxon>
        <taxon>Flavobacteriia</taxon>
        <taxon>Flavobacteriales</taxon>
        <taxon>Weeksellaceae</taxon>
        <taxon>Chryseobacterium group</taxon>
        <taxon>Chryseobacterium</taxon>
    </lineage>
</organism>
<keyword evidence="2" id="KW-1185">Reference proteome</keyword>
<protein>
    <submittedName>
        <fullName evidence="1">Uncharacterized protein</fullName>
    </submittedName>
</protein>
<proteinExistence type="predicted"/>
<gene>
    <name evidence="1" type="ORF">FB551_4092</name>
</gene>
<evidence type="ECO:0000313" key="2">
    <source>
        <dbReference type="Proteomes" id="UP000316437"/>
    </source>
</evidence>
<name>A0A543E9N5_9FLAO</name>
<dbReference type="RefSeq" id="WP_142018667.1">
    <property type="nucleotide sequence ID" value="NZ_VFPD01000003.1"/>
</dbReference>
<dbReference type="EMBL" id="VFPD01000003">
    <property type="protein sequence ID" value="TQM18311.1"/>
    <property type="molecule type" value="Genomic_DNA"/>
</dbReference>
<reference evidence="1 2" key="1">
    <citation type="submission" date="2019-06" db="EMBL/GenBank/DDBJ databases">
        <title>Sorghum-associated microbial communities from plants grown in Nebraska, USA.</title>
        <authorList>
            <person name="Schachtman D."/>
        </authorList>
    </citation>
    <scope>NUCLEOTIDE SEQUENCE [LARGE SCALE GENOMIC DNA]</scope>
    <source>
        <strain evidence="1 2">110</strain>
    </source>
</reference>
<comment type="caution">
    <text evidence="1">The sequence shown here is derived from an EMBL/GenBank/DDBJ whole genome shotgun (WGS) entry which is preliminary data.</text>
</comment>